<dbReference type="InterPro" id="IPR007569">
    <property type="entry name" value="DUF559"/>
</dbReference>
<evidence type="ECO:0000313" key="2">
    <source>
        <dbReference type="EMBL" id="RHH75666.1"/>
    </source>
</evidence>
<dbReference type="Proteomes" id="UP000284548">
    <property type="component" value="Unassembled WGS sequence"/>
</dbReference>
<dbReference type="Gene3D" id="3.40.960.10">
    <property type="entry name" value="VSR Endonuclease"/>
    <property type="match status" value="1"/>
</dbReference>
<dbReference type="Pfam" id="PF04480">
    <property type="entry name" value="DUF559"/>
    <property type="match status" value="1"/>
</dbReference>
<organism evidence="2 3">
    <name type="scientific">Segatella copri</name>
    <dbReference type="NCBI Taxonomy" id="165179"/>
    <lineage>
        <taxon>Bacteria</taxon>
        <taxon>Pseudomonadati</taxon>
        <taxon>Bacteroidota</taxon>
        <taxon>Bacteroidia</taxon>
        <taxon>Bacteroidales</taxon>
        <taxon>Prevotellaceae</taxon>
        <taxon>Segatella</taxon>
    </lineage>
</organism>
<name>A0A414XP91_9BACT</name>
<feature type="domain" description="DUF559" evidence="1">
    <location>
        <begin position="10"/>
        <end position="105"/>
    </location>
</feature>
<protein>
    <submittedName>
        <fullName evidence="2">DUF559 domain-containing protein</fullName>
    </submittedName>
</protein>
<comment type="caution">
    <text evidence="2">The sequence shown here is derived from an EMBL/GenBank/DDBJ whole genome shotgun (WGS) entry which is preliminary data.</text>
</comment>
<sequence>MNKNLNDWIKNNRSKLIATRTRAERYLFSKLPRNIRQSAKIQHPIIVNDHVYFVDIYLPKIQVAIEVDGWSHAAKQEKDDLRDKELLSLNIKTLRISNSEVFCDDIRNMLIDAIKDYPVIKKLTKKEKKERIERQREKLKGIYQKLKNNCV</sequence>
<dbReference type="SUPFAM" id="SSF52980">
    <property type="entry name" value="Restriction endonuclease-like"/>
    <property type="match status" value="1"/>
</dbReference>
<reference evidence="2 3" key="1">
    <citation type="submission" date="2018-08" db="EMBL/GenBank/DDBJ databases">
        <title>A genome reference for cultivated species of the human gut microbiota.</title>
        <authorList>
            <person name="Zou Y."/>
            <person name="Xue W."/>
            <person name="Luo G."/>
        </authorList>
    </citation>
    <scope>NUCLEOTIDE SEQUENCE [LARGE SCALE GENOMIC DNA]</scope>
    <source>
        <strain evidence="2 3">AM16-54</strain>
    </source>
</reference>
<dbReference type="InterPro" id="IPR011335">
    <property type="entry name" value="Restrct_endonuc-II-like"/>
</dbReference>
<dbReference type="RefSeq" id="WP_118255798.1">
    <property type="nucleotide sequence ID" value="NZ_QRKB01000063.1"/>
</dbReference>
<proteinExistence type="predicted"/>
<gene>
    <name evidence="2" type="ORF">DW192_15030</name>
</gene>
<evidence type="ECO:0000259" key="1">
    <source>
        <dbReference type="Pfam" id="PF04480"/>
    </source>
</evidence>
<dbReference type="AlphaFoldDB" id="A0A414XP91"/>
<accession>A0A414XP91</accession>
<evidence type="ECO:0000313" key="3">
    <source>
        <dbReference type="Proteomes" id="UP000284548"/>
    </source>
</evidence>
<dbReference type="EMBL" id="QRKB01000063">
    <property type="protein sequence ID" value="RHH75666.1"/>
    <property type="molecule type" value="Genomic_DNA"/>
</dbReference>